<dbReference type="GO" id="GO:0005524">
    <property type="term" value="F:ATP binding"/>
    <property type="evidence" value="ECO:0007669"/>
    <property type="project" value="UniProtKB-KW"/>
</dbReference>
<dbReference type="Pfam" id="PF20259">
    <property type="entry name" value="tRNA_Me_trans_M"/>
    <property type="match status" value="1"/>
</dbReference>
<dbReference type="InterPro" id="IPR004506">
    <property type="entry name" value="MnmA-like"/>
</dbReference>
<dbReference type="NCBIfam" id="TIGR00420">
    <property type="entry name" value="trmU"/>
    <property type="match status" value="1"/>
</dbReference>
<evidence type="ECO:0000256" key="2">
    <source>
        <dbReference type="ARBA" id="ARBA00022555"/>
    </source>
</evidence>
<dbReference type="NCBIfam" id="NF001138">
    <property type="entry name" value="PRK00143.1"/>
    <property type="match status" value="1"/>
</dbReference>
<dbReference type="Proteomes" id="UP000224915">
    <property type="component" value="Unassembled WGS sequence"/>
</dbReference>
<keyword evidence="15" id="KW-1185">Reference proteome</keyword>
<keyword evidence="14" id="KW-0489">Methyltransferase</keyword>
<evidence type="ECO:0000259" key="12">
    <source>
        <dbReference type="Pfam" id="PF20258"/>
    </source>
</evidence>
<comment type="subcellular location">
    <subcellularLocation>
        <location evidence="11">Cytoplasm</location>
    </subcellularLocation>
</comment>
<comment type="caution">
    <text evidence="14">The sequence shown here is derived from an EMBL/GenBank/DDBJ whole genome shotgun (WGS) entry which is preliminary data.</text>
</comment>
<accession>A0A2A9D1M1</accession>
<dbReference type="GO" id="GO:0032259">
    <property type="term" value="P:methylation"/>
    <property type="evidence" value="ECO:0007669"/>
    <property type="project" value="UniProtKB-KW"/>
</dbReference>
<evidence type="ECO:0000259" key="13">
    <source>
        <dbReference type="Pfam" id="PF20259"/>
    </source>
</evidence>
<dbReference type="Gene3D" id="3.40.50.620">
    <property type="entry name" value="HUPs"/>
    <property type="match status" value="1"/>
</dbReference>
<dbReference type="InterPro" id="IPR014729">
    <property type="entry name" value="Rossmann-like_a/b/a_fold"/>
</dbReference>
<feature type="site" description="Interaction with tRNA" evidence="11">
    <location>
        <position position="349"/>
    </location>
</feature>
<dbReference type="GO" id="GO:0005737">
    <property type="term" value="C:cytoplasm"/>
    <property type="evidence" value="ECO:0007669"/>
    <property type="project" value="UniProtKB-SubCell"/>
</dbReference>
<dbReference type="FunFam" id="2.30.30.280:FF:000001">
    <property type="entry name" value="tRNA-specific 2-thiouridylase MnmA"/>
    <property type="match status" value="1"/>
</dbReference>
<evidence type="ECO:0000313" key="15">
    <source>
        <dbReference type="Proteomes" id="UP000224915"/>
    </source>
</evidence>
<keyword evidence="6 11" id="KW-0067">ATP-binding</keyword>
<name>A0A2A9D1M1_9MICO</name>
<evidence type="ECO:0000256" key="3">
    <source>
        <dbReference type="ARBA" id="ARBA00022679"/>
    </source>
</evidence>
<dbReference type="PANTHER" id="PTHR11933:SF5">
    <property type="entry name" value="MITOCHONDRIAL TRNA-SPECIFIC 2-THIOURIDYLASE 1"/>
    <property type="match status" value="1"/>
</dbReference>
<reference evidence="14 15" key="1">
    <citation type="submission" date="2017-10" db="EMBL/GenBank/DDBJ databases">
        <title>Sequencing the genomes of 1000 actinobacteria strains.</title>
        <authorList>
            <person name="Klenk H.-P."/>
        </authorList>
    </citation>
    <scope>NUCLEOTIDE SEQUENCE [LARGE SCALE GENOMIC DNA]</scope>
    <source>
        <strain evidence="14 15">DSM 21801</strain>
    </source>
</reference>
<comment type="caution">
    <text evidence="11">Lacks conserved residue(s) required for the propagation of feature annotation.</text>
</comment>
<feature type="binding site" evidence="11">
    <location>
        <begin position="6"/>
        <end position="13"/>
    </location>
    <ligand>
        <name>ATP</name>
        <dbReference type="ChEBI" id="CHEBI:30616"/>
    </ligand>
</feature>
<evidence type="ECO:0000256" key="4">
    <source>
        <dbReference type="ARBA" id="ARBA00022694"/>
    </source>
</evidence>
<feature type="domain" description="tRNA-specific 2-thiouridylase MnmA-like central" evidence="13">
    <location>
        <begin position="207"/>
        <end position="272"/>
    </location>
</feature>
<evidence type="ECO:0000256" key="1">
    <source>
        <dbReference type="ARBA" id="ARBA00022490"/>
    </source>
</evidence>
<comment type="function">
    <text evidence="10 11">Catalyzes the 2-thiolation of uridine at the wobble position (U34) of tRNA, leading to the formation of s(2)U34.</text>
</comment>
<comment type="catalytic activity">
    <reaction evidence="9 11">
        <text>S-sulfanyl-L-cysteinyl-[protein] + uridine(34) in tRNA + AH2 + ATP = 2-thiouridine(34) in tRNA + L-cysteinyl-[protein] + A + AMP + diphosphate + H(+)</text>
        <dbReference type="Rhea" id="RHEA:47032"/>
        <dbReference type="Rhea" id="RHEA-COMP:10131"/>
        <dbReference type="Rhea" id="RHEA-COMP:11726"/>
        <dbReference type="Rhea" id="RHEA-COMP:11727"/>
        <dbReference type="Rhea" id="RHEA-COMP:11728"/>
        <dbReference type="ChEBI" id="CHEBI:13193"/>
        <dbReference type="ChEBI" id="CHEBI:15378"/>
        <dbReference type="ChEBI" id="CHEBI:17499"/>
        <dbReference type="ChEBI" id="CHEBI:29950"/>
        <dbReference type="ChEBI" id="CHEBI:30616"/>
        <dbReference type="ChEBI" id="CHEBI:33019"/>
        <dbReference type="ChEBI" id="CHEBI:61963"/>
        <dbReference type="ChEBI" id="CHEBI:65315"/>
        <dbReference type="ChEBI" id="CHEBI:87170"/>
        <dbReference type="ChEBI" id="CHEBI:456215"/>
        <dbReference type="EC" id="2.8.1.13"/>
    </reaction>
</comment>
<dbReference type="AlphaFoldDB" id="A0A2A9D1M1"/>
<feature type="active site" description="Cysteine persulfide intermediate" evidence="11">
    <location>
        <position position="198"/>
    </location>
</feature>
<dbReference type="Gene3D" id="2.40.30.10">
    <property type="entry name" value="Translation factors"/>
    <property type="match status" value="1"/>
</dbReference>
<evidence type="ECO:0000256" key="5">
    <source>
        <dbReference type="ARBA" id="ARBA00022741"/>
    </source>
</evidence>
<evidence type="ECO:0000256" key="7">
    <source>
        <dbReference type="ARBA" id="ARBA00022884"/>
    </source>
</evidence>
<evidence type="ECO:0000256" key="9">
    <source>
        <dbReference type="ARBA" id="ARBA00051542"/>
    </source>
</evidence>
<evidence type="ECO:0000256" key="10">
    <source>
        <dbReference type="ARBA" id="ARBA00056575"/>
    </source>
</evidence>
<dbReference type="SUPFAM" id="SSF52402">
    <property type="entry name" value="Adenine nucleotide alpha hydrolases-like"/>
    <property type="match status" value="1"/>
</dbReference>
<feature type="disulfide bond" description="Alternate" evidence="11">
    <location>
        <begin position="101"/>
        <end position="198"/>
    </location>
</feature>
<dbReference type="FunFam" id="3.40.50.620:FF:000057">
    <property type="entry name" value="tRNA-specific 2-thiouridylase MnmA"/>
    <property type="match status" value="1"/>
</dbReference>
<dbReference type="Pfam" id="PF20258">
    <property type="entry name" value="tRNA_Me_trans_C"/>
    <property type="match status" value="1"/>
</dbReference>
<keyword evidence="1 11" id="KW-0963">Cytoplasm</keyword>
<dbReference type="GO" id="GO:0002143">
    <property type="term" value="P:tRNA wobble position uridine thiolation"/>
    <property type="evidence" value="ECO:0007669"/>
    <property type="project" value="TreeGrafter"/>
</dbReference>
<dbReference type="EC" id="2.8.1.13" evidence="11"/>
<keyword evidence="7 11" id="KW-0694">RNA-binding</keyword>
<gene>
    <name evidence="11" type="primary">mnmA</name>
    <name evidence="14" type="ORF">ATL40_1843</name>
</gene>
<keyword evidence="8 11" id="KW-1015">Disulfide bond</keyword>
<dbReference type="HAMAP" id="MF_00144">
    <property type="entry name" value="tRNA_thiouridyl_MnmA"/>
    <property type="match status" value="1"/>
</dbReference>
<keyword evidence="2 11" id="KW-0820">tRNA-binding</keyword>
<evidence type="ECO:0000256" key="6">
    <source>
        <dbReference type="ARBA" id="ARBA00022840"/>
    </source>
</evidence>
<dbReference type="RefSeq" id="WP_098469258.1">
    <property type="nucleotide sequence ID" value="NZ_PDJD01000001.1"/>
</dbReference>
<dbReference type="OrthoDB" id="9800696at2"/>
<dbReference type="PANTHER" id="PTHR11933">
    <property type="entry name" value="TRNA 5-METHYLAMINOMETHYL-2-THIOURIDYLATE -METHYLTRANSFERASE"/>
    <property type="match status" value="1"/>
</dbReference>
<evidence type="ECO:0000313" key="14">
    <source>
        <dbReference type="EMBL" id="PFG20246.1"/>
    </source>
</evidence>
<feature type="binding site" evidence="11">
    <location>
        <position position="125"/>
    </location>
    <ligand>
        <name>ATP</name>
        <dbReference type="ChEBI" id="CHEBI:30616"/>
    </ligand>
</feature>
<proteinExistence type="inferred from homology"/>
<comment type="similarity">
    <text evidence="11">Belongs to the MnmA/TRMU family.</text>
</comment>
<dbReference type="GO" id="GO:0008168">
    <property type="term" value="F:methyltransferase activity"/>
    <property type="evidence" value="ECO:0007669"/>
    <property type="project" value="UniProtKB-KW"/>
</dbReference>
<dbReference type="GO" id="GO:0103016">
    <property type="term" value="F:tRNA-uridine 2-sulfurtransferase activity"/>
    <property type="evidence" value="ECO:0007669"/>
    <property type="project" value="UniProtKB-EC"/>
</dbReference>
<dbReference type="Pfam" id="PF03054">
    <property type="entry name" value="tRNA_Me_trans"/>
    <property type="match status" value="1"/>
</dbReference>
<sequence length="399" mass="42291">MRVLAALSGGVDSAVAAALAVEAGHEVVGVHMALSRSRAQHRNGSRGCCSIEDASDARRAADVLEIPYYVWDLSEEFTDTVVADFVSEYSAGRTPNPCVRCNQHIKFAALLDRGLALGFDAVATGHYARITEGAQGRELRRARDAAKDQSYVLAVMGQERLERSLFPLGDMPTKDAVRAEAARRRIAISAKPDSYDICFVADGDTQGFLRSHLGSQPGEVVDTEGEVLAQHDGAYSYTVGQRKGLGITRPAADGKPRYVLDVDTATNRVIVGPEALLSVREVIADDVVWLAQDLPLGEWAEARVQVRAHGDPLPARVRRVAPAAEAGVDDGDAILVRLAEPLRGLASGQSLVVYGAGEPGAVDGADRVLGQGTVAVSGRGAAARIAELDQVREAVPAQV</sequence>
<dbReference type="EMBL" id="PDJD01000001">
    <property type="protein sequence ID" value="PFG20246.1"/>
    <property type="molecule type" value="Genomic_DNA"/>
</dbReference>
<dbReference type="GO" id="GO:0000049">
    <property type="term" value="F:tRNA binding"/>
    <property type="evidence" value="ECO:0007669"/>
    <property type="project" value="UniProtKB-KW"/>
</dbReference>
<dbReference type="InterPro" id="IPR046884">
    <property type="entry name" value="MnmA-like_central"/>
</dbReference>
<dbReference type="InterPro" id="IPR023382">
    <property type="entry name" value="MnmA-like_central_sf"/>
</dbReference>
<keyword evidence="4 11" id="KW-0819">tRNA processing</keyword>
<feature type="active site" description="Nucleophile" evidence="11">
    <location>
        <position position="101"/>
    </location>
</feature>
<organism evidence="14 15">
    <name type="scientific">Serinibacter salmoneus</name>
    <dbReference type="NCBI Taxonomy" id="556530"/>
    <lineage>
        <taxon>Bacteria</taxon>
        <taxon>Bacillati</taxon>
        <taxon>Actinomycetota</taxon>
        <taxon>Actinomycetes</taxon>
        <taxon>Micrococcales</taxon>
        <taxon>Beutenbergiaceae</taxon>
        <taxon>Serinibacter</taxon>
    </lineage>
</organism>
<protein>
    <recommendedName>
        <fullName evidence="11">tRNA-specific 2-thiouridylase MnmA</fullName>
        <ecNumber evidence="11">2.8.1.13</ecNumber>
    </recommendedName>
</protein>
<feature type="binding site" evidence="11">
    <location>
        <position position="32"/>
    </location>
    <ligand>
        <name>ATP</name>
        <dbReference type="ChEBI" id="CHEBI:30616"/>
    </ligand>
</feature>
<keyword evidence="5 11" id="KW-0547">Nucleotide-binding</keyword>
<dbReference type="InterPro" id="IPR046885">
    <property type="entry name" value="MnmA-like_C"/>
</dbReference>
<evidence type="ECO:0000256" key="8">
    <source>
        <dbReference type="ARBA" id="ARBA00023157"/>
    </source>
</evidence>
<dbReference type="CDD" id="cd01998">
    <property type="entry name" value="MnmA_TRMU-like"/>
    <property type="match status" value="1"/>
</dbReference>
<feature type="site" description="Interaction with tRNA" evidence="11">
    <location>
        <position position="126"/>
    </location>
</feature>
<feature type="domain" description="tRNA-specific 2-thiouridylase MnmA-like C-terminal" evidence="12">
    <location>
        <begin position="280"/>
        <end position="373"/>
    </location>
</feature>
<dbReference type="Gene3D" id="2.30.30.280">
    <property type="entry name" value="Adenine nucleotide alpha hydrolases-like domains"/>
    <property type="match status" value="1"/>
</dbReference>
<evidence type="ECO:0000256" key="11">
    <source>
        <dbReference type="HAMAP-Rule" id="MF_00144"/>
    </source>
</evidence>
<feature type="region of interest" description="Interaction with tRNA" evidence="11">
    <location>
        <begin position="147"/>
        <end position="149"/>
    </location>
</feature>
<keyword evidence="3 11" id="KW-0808">Transferase</keyword>